<feature type="region of interest" description="Disordered" evidence="7">
    <location>
        <begin position="1072"/>
        <end position="1162"/>
    </location>
</feature>
<feature type="compositionally biased region" description="Low complexity" evidence="7">
    <location>
        <begin position="1072"/>
        <end position="1084"/>
    </location>
</feature>
<feature type="compositionally biased region" description="Low complexity" evidence="7">
    <location>
        <begin position="1197"/>
        <end position="1218"/>
    </location>
</feature>
<keyword evidence="6" id="KW-0131">Cell cycle</keyword>
<evidence type="ECO:0000256" key="5">
    <source>
        <dbReference type="ARBA" id="ARBA00023067"/>
    </source>
</evidence>
<feature type="compositionally biased region" description="Basic residues" evidence="7">
    <location>
        <begin position="1041"/>
        <end position="1050"/>
    </location>
</feature>
<evidence type="ECO:0000256" key="1">
    <source>
        <dbReference type="ARBA" id="ARBA00004286"/>
    </source>
</evidence>
<feature type="compositionally biased region" description="Basic residues" evidence="7">
    <location>
        <begin position="1322"/>
        <end position="1331"/>
    </location>
</feature>
<dbReference type="EMBL" id="KB932201">
    <property type="protein sequence ID" value="KCV73375.1"/>
    <property type="molecule type" value="Genomic_DNA"/>
</dbReference>
<feature type="region of interest" description="Disordered" evidence="7">
    <location>
        <begin position="948"/>
        <end position="1003"/>
    </location>
</feature>
<feature type="compositionally biased region" description="Basic and acidic residues" evidence="7">
    <location>
        <begin position="144"/>
        <end position="159"/>
    </location>
</feature>
<evidence type="ECO:0000256" key="7">
    <source>
        <dbReference type="SAM" id="MobiDB-lite"/>
    </source>
</evidence>
<keyword evidence="2" id="KW-0158">Chromosome</keyword>
<protein>
    <recommendedName>
        <fullName evidence="8">Nuclear condensin complex subunit 3 C-terminal domain-containing protein</fullName>
    </recommendedName>
</protein>
<dbReference type="InterPro" id="IPR025977">
    <property type="entry name" value="Cnd3_C"/>
</dbReference>
<feature type="compositionally biased region" description="Low complexity" evidence="7">
    <location>
        <begin position="983"/>
        <end position="998"/>
    </location>
</feature>
<feature type="region of interest" description="Disordered" evidence="7">
    <location>
        <begin position="496"/>
        <end position="590"/>
    </location>
</feature>
<feature type="region of interest" description="Disordered" evidence="7">
    <location>
        <begin position="1031"/>
        <end position="1054"/>
    </location>
</feature>
<sequence>MAPRRKAVETAVAPEPPTAETSTAPPTPTALAPEPLSAEQLEIQQQLACLRSPLGQAVSQILQDAQVSAANSRRALHLLRAEHVTHGTEAFMEVMCVLLLRVLSIRRREASVERLVKLFANYGEFLQKRSRVAQDASQSVAEDGEARPPAKTADRRSKRLREEDQLHYTLGTEYNEALLRFLLRGVDSRNKLIRFRICQLCVYLIVNISDLDPDLYEEALDRVGARTNDVDSLVRIQSVYFLSNFQGSVLDDDSGNLAPPPLSRSISMSGAILDNTEDPEEDLIIRRFSELIRVDQSGSVRKAVLDNIDRTPRNSHVIVERSRDVDPRVRRYLFRRIVPQIEVTFFSPKQRVVLLGNGLRDQDETIRKACSLALNGWIRGHYKSNLLSFLSDFDVLEHADTLSLALRAFFNANPSVVMPIDTLLRSPVPDSALLARAFCEHISEKPSPRYDEAVPELTRVATALMQVFMRILTLCADPSQQAATIASLVITDPFSTEDDPAVEGGAGDGPPLAAGGDFSPRPSSAGDLSALSTPGRGSVPGSPALGNPGLGSPTTPMDVQRRSKRLANAETQSSARRHGLRSPPAAPALSPSSAVTELAQLSFCYHQLLLICNTLDTSDEVGRMNMMSLLGKIIVQPTLSSSLWTPTVKSMCKLHVTELDFVDNCVELIHSMLRFSAESPILEPIFLEKSLTLYRDALRLINTPLFELPGAVDMLNDFVKCHTLSGDPKLRVLAFESYGAAALLDVHLATEMFASFAELARATEESIEARQTGVFACFDILLTHRDALVHPPSYAPAVEDSGETNGLLSDGAAGADQNVVSVQNPFLDMLHLFETLYDEYHHQSEGIPELARGSYTAQDTLVRHPDTQASPLALERYDRRVALAEGIPARELCNATAQGLCRVFAWDVVGEAALPLFATIIARLLELAQHTHPLASLASLAGDSVGTLAESAAPKRRTARGRKRATEADDTLEAGPEVKGEDVPAGGAPVAPADGVPGSKLPPVDGLVLFTDKTRRWLSSVSSEVALLLPAVPGPTGTARGRGRAGRRVTRPAAETQAAIAAAEAEAIEAAAATPGPEPTTELAVAATPVPASRDVSHRPRPATAGMPGESPAPGAGSVPRVPPTPRSGAIAPVPLSPMSASMSATSPPRPGSGGFPAPGRLSFGMADLSPIIGGSAGGQSPFRLDHHSLDQPMSPSAVAAALAGGAPLRPASPLAGGSSDPRRPSGLASSLGMAVPPSPVPAGGATPSRRVGASDSATDLHMMLHPGPGAAPASPTTKRGRLSDRAAALVADPSDDGGAPIDPATDEDDENNELSPASGTRTRKRPRLSE</sequence>
<gene>
    <name evidence="9" type="ORF">H696_00914</name>
</gene>
<dbReference type="STRING" id="691883.A0A058ZG53"/>
<evidence type="ECO:0000256" key="4">
    <source>
        <dbReference type="ARBA" id="ARBA00022776"/>
    </source>
</evidence>
<dbReference type="GO" id="GO:0007076">
    <property type="term" value="P:mitotic chromosome condensation"/>
    <property type="evidence" value="ECO:0007669"/>
    <property type="project" value="InterPro"/>
</dbReference>
<feature type="region of interest" description="Disordered" evidence="7">
    <location>
        <begin position="1173"/>
        <end position="1192"/>
    </location>
</feature>
<keyword evidence="5" id="KW-0226">DNA condensation</keyword>
<proteinExistence type="predicted"/>
<feature type="compositionally biased region" description="Low complexity" evidence="7">
    <location>
        <begin position="9"/>
        <end position="32"/>
    </location>
</feature>
<evidence type="ECO:0000256" key="3">
    <source>
        <dbReference type="ARBA" id="ARBA00022618"/>
    </source>
</evidence>
<feature type="region of interest" description="Disordered" evidence="7">
    <location>
        <begin position="137"/>
        <end position="159"/>
    </location>
</feature>
<name>A0A058ZG53_FONAL</name>
<dbReference type="InterPro" id="IPR016024">
    <property type="entry name" value="ARM-type_fold"/>
</dbReference>
<dbReference type="SUPFAM" id="SSF48371">
    <property type="entry name" value="ARM repeat"/>
    <property type="match status" value="1"/>
</dbReference>
<dbReference type="PANTHER" id="PTHR14418">
    <property type="entry name" value="CONDENSIN COMPLEX SUBUNIT 3-RELATED"/>
    <property type="match status" value="1"/>
</dbReference>
<dbReference type="GeneID" id="20525639"/>
<feature type="domain" description="Nuclear condensin complex subunit 3 C-terminal" evidence="8">
    <location>
        <begin position="689"/>
        <end position="791"/>
    </location>
</feature>
<evidence type="ECO:0000259" key="8">
    <source>
        <dbReference type="Pfam" id="PF12719"/>
    </source>
</evidence>
<comment type="subcellular location">
    <subcellularLocation>
        <location evidence="1">Chromosome</location>
    </subcellularLocation>
</comment>
<evidence type="ECO:0000313" key="9">
    <source>
        <dbReference type="EMBL" id="KCV73375.1"/>
    </source>
</evidence>
<reference evidence="9" key="1">
    <citation type="submission" date="2013-04" db="EMBL/GenBank/DDBJ databases">
        <title>The Genome Sequence of Fonticula alba ATCC 38817.</title>
        <authorList>
            <consortium name="The Broad Institute Genomics Platform"/>
            <person name="Russ C."/>
            <person name="Cuomo C."/>
            <person name="Burger G."/>
            <person name="Gray M.W."/>
            <person name="Holland P.W.H."/>
            <person name="King N."/>
            <person name="Lang F.B.F."/>
            <person name="Roger A.J."/>
            <person name="Ruiz-Trillo I."/>
            <person name="Brown M."/>
            <person name="Walker B."/>
            <person name="Young S."/>
            <person name="Zeng Q."/>
            <person name="Gargeya S."/>
            <person name="Fitzgerald M."/>
            <person name="Haas B."/>
            <person name="Abouelleil A."/>
            <person name="Allen A.W."/>
            <person name="Alvarado L."/>
            <person name="Arachchi H.M."/>
            <person name="Berlin A.M."/>
            <person name="Chapman S.B."/>
            <person name="Gainer-Dewar J."/>
            <person name="Goldberg J."/>
            <person name="Griggs A."/>
            <person name="Gujja S."/>
            <person name="Hansen M."/>
            <person name="Howarth C."/>
            <person name="Imamovic A."/>
            <person name="Ireland A."/>
            <person name="Larimer J."/>
            <person name="McCowan C."/>
            <person name="Murphy C."/>
            <person name="Pearson M."/>
            <person name="Poon T.W."/>
            <person name="Priest M."/>
            <person name="Roberts A."/>
            <person name="Saif S."/>
            <person name="Shea T."/>
            <person name="Sisk P."/>
            <person name="Sykes S."/>
            <person name="Wortman J."/>
            <person name="Nusbaum C."/>
            <person name="Birren B."/>
        </authorList>
    </citation>
    <scope>NUCLEOTIDE SEQUENCE [LARGE SCALE GENOMIC DNA]</scope>
    <source>
        <strain evidence="9">ATCC 38817</strain>
    </source>
</reference>
<dbReference type="GO" id="GO:0051301">
    <property type="term" value="P:cell division"/>
    <property type="evidence" value="ECO:0007669"/>
    <property type="project" value="UniProtKB-KW"/>
</dbReference>
<dbReference type="InterPro" id="IPR027165">
    <property type="entry name" value="CND3"/>
</dbReference>
<keyword evidence="10" id="KW-1185">Reference proteome</keyword>
<feature type="compositionally biased region" description="Basic residues" evidence="7">
    <location>
        <begin position="954"/>
        <end position="963"/>
    </location>
</feature>
<feature type="region of interest" description="Disordered" evidence="7">
    <location>
        <begin position="1197"/>
        <end position="1331"/>
    </location>
</feature>
<dbReference type="RefSeq" id="XP_009493076.1">
    <property type="nucleotide sequence ID" value="XM_009494801.1"/>
</dbReference>
<accession>A0A058ZG53</accession>
<evidence type="ECO:0000313" key="10">
    <source>
        <dbReference type="Proteomes" id="UP000030693"/>
    </source>
</evidence>
<dbReference type="GO" id="GO:0000796">
    <property type="term" value="C:condensin complex"/>
    <property type="evidence" value="ECO:0007669"/>
    <property type="project" value="InterPro"/>
</dbReference>
<keyword evidence="3" id="KW-0132">Cell division</keyword>
<dbReference type="Pfam" id="PF12719">
    <property type="entry name" value="Cnd3"/>
    <property type="match status" value="1"/>
</dbReference>
<evidence type="ECO:0000256" key="2">
    <source>
        <dbReference type="ARBA" id="ARBA00022454"/>
    </source>
</evidence>
<organism evidence="9">
    <name type="scientific">Fonticula alba</name>
    <name type="common">Slime mold</name>
    <dbReference type="NCBI Taxonomy" id="691883"/>
    <lineage>
        <taxon>Eukaryota</taxon>
        <taxon>Rotosphaerida</taxon>
        <taxon>Fonticulaceae</taxon>
        <taxon>Fonticula</taxon>
    </lineage>
</organism>
<dbReference type="PANTHER" id="PTHR14418:SF5">
    <property type="entry name" value="CONDENSIN COMPLEX SUBUNIT 3"/>
    <property type="match status" value="1"/>
</dbReference>
<evidence type="ECO:0000256" key="6">
    <source>
        <dbReference type="ARBA" id="ARBA00023306"/>
    </source>
</evidence>
<dbReference type="eggNOG" id="KOG2025">
    <property type="taxonomic scope" value="Eukaryota"/>
</dbReference>
<keyword evidence="4" id="KW-0498">Mitosis</keyword>
<dbReference type="OrthoDB" id="27187at2759"/>
<dbReference type="Proteomes" id="UP000030693">
    <property type="component" value="Unassembled WGS sequence"/>
</dbReference>
<dbReference type="GO" id="GO:0000793">
    <property type="term" value="C:condensed chromosome"/>
    <property type="evidence" value="ECO:0007669"/>
    <property type="project" value="TreeGrafter"/>
</dbReference>
<feature type="compositionally biased region" description="Low complexity" evidence="7">
    <location>
        <begin position="1132"/>
        <end position="1147"/>
    </location>
</feature>
<feature type="region of interest" description="Disordered" evidence="7">
    <location>
        <begin position="1"/>
        <end position="32"/>
    </location>
</feature>